<evidence type="ECO:0000259" key="5">
    <source>
        <dbReference type="Pfam" id="PF03668"/>
    </source>
</evidence>
<comment type="caution">
    <text evidence="7">The sequence shown here is derived from an EMBL/GenBank/DDBJ whole genome shotgun (WGS) entry which is preliminary data.</text>
</comment>
<dbReference type="Gene3D" id="3.40.50.300">
    <property type="entry name" value="P-loop containing nucleotide triphosphate hydrolases"/>
    <property type="match status" value="1"/>
</dbReference>
<evidence type="ECO:0000256" key="3">
    <source>
        <dbReference type="ARBA" id="ARBA00023134"/>
    </source>
</evidence>
<gene>
    <name evidence="7" type="ORF">BSOLF_1915</name>
</gene>
<evidence type="ECO:0000259" key="6">
    <source>
        <dbReference type="Pfam" id="PF22740"/>
    </source>
</evidence>
<sequence>MPSDPQLFIITGLSGAGKTVFIKRLEELGYFCVDNLPPALLGKFAELLQRSQGEVKRAALVVDLRGRAFFDALSDALFELETMGLSYTIVFLDARDDVLIRRYKASRKAHPLSDDGSIVAGIKKEREALEALRRRADQLIDTSDLKPQDLRELVTRRFAPSDAQGKMRIHLMSFGFKHGPPQDADLVLDVRFLPNPHYIPELKPLTGKDQPVYDYVLSRPETEQFIKRLLDLLHYTLPLYKREGKAELVIALGCTGGQHRSVALAEYLRQVLGKEEPVTVSHRDIDKDRERL</sequence>
<dbReference type="NCBIfam" id="NF003828">
    <property type="entry name" value="PRK05416.1"/>
    <property type="match status" value="1"/>
</dbReference>
<dbReference type="PANTHER" id="PTHR30448">
    <property type="entry name" value="RNASE ADAPTER PROTEIN RAPZ"/>
    <property type="match status" value="1"/>
</dbReference>
<dbReference type="AlphaFoldDB" id="A0A2R6XYM3"/>
<dbReference type="InterPro" id="IPR053930">
    <property type="entry name" value="RapZ-like_N"/>
</dbReference>
<dbReference type="Pfam" id="PF03668">
    <property type="entry name" value="RapZ-like_N"/>
    <property type="match status" value="1"/>
</dbReference>
<dbReference type="GO" id="GO:0005524">
    <property type="term" value="F:ATP binding"/>
    <property type="evidence" value="ECO:0007669"/>
    <property type="project" value="UniProtKB-UniRule"/>
</dbReference>
<evidence type="ECO:0000256" key="1">
    <source>
        <dbReference type="ARBA" id="ARBA00022741"/>
    </source>
</evidence>
<organism evidence="7 8">
    <name type="scientific">Candidatus Carbonibacillus altaicus</name>
    <dbReference type="NCBI Taxonomy" id="2163959"/>
    <lineage>
        <taxon>Bacteria</taxon>
        <taxon>Bacillati</taxon>
        <taxon>Bacillota</taxon>
        <taxon>Bacilli</taxon>
        <taxon>Bacillales</taxon>
        <taxon>Candidatus Carbonibacillus</taxon>
    </lineage>
</organism>
<dbReference type="InterPro" id="IPR053931">
    <property type="entry name" value="RapZ_C"/>
</dbReference>
<feature type="binding site" evidence="4">
    <location>
        <begin position="12"/>
        <end position="19"/>
    </location>
    <ligand>
        <name>ATP</name>
        <dbReference type="ChEBI" id="CHEBI:30616"/>
    </ligand>
</feature>
<reference evidence="8" key="1">
    <citation type="journal article" date="2018" name="Sci. Rep.">
        <title>Lignite coal burning seam in the remote Altai Mountains harbors a hydrogen-driven thermophilic microbial community.</title>
        <authorList>
            <person name="Kadnikov V.V."/>
            <person name="Mardanov A.V."/>
            <person name="Ivasenko D.A."/>
            <person name="Antsiferov D.V."/>
            <person name="Beletsky A.V."/>
            <person name="Karnachuk O.V."/>
            <person name="Ravin N.V."/>
        </authorList>
    </citation>
    <scope>NUCLEOTIDE SEQUENCE [LARGE SCALE GENOMIC DNA]</scope>
</reference>
<dbReference type="SUPFAM" id="SSF52540">
    <property type="entry name" value="P-loop containing nucleoside triphosphate hydrolases"/>
    <property type="match status" value="1"/>
</dbReference>
<dbReference type="EMBL" id="PEBX01000102">
    <property type="protein sequence ID" value="PTQ55531.1"/>
    <property type="molecule type" value="Genomic_DNA"/>
</dbReference>
<dbReference type="PANTHER" id="PTHR30448:SF0">
    <property type="entry name" value="RNASE ADAPTER PROTEIN RAPZ"/>
    <property type="match status" value="1"/>
</dbReference>
<dbReference type="PIRSF" id="PIRSF005052">
    <property type="entry name" value="P-loopkin"/>
    <property type="match status" value="1"/>
</dbReference>
<proteinExistence type="inferred from homology"/>
<evidence type="ECO:0000256" key="2">
    <source>
        <dbReference type="ARBA" id="ARBA00022840"/>
    </source>
</evidence>
<dbReference type="InterPro" id="IPR005337">
    <property type="entry name" value="RapZ-like"/>
</dbReference>
<dbReference type="GO" id="GO:0005525">
    <property type="term" value="F:GTP binding"/>
    <property type="evidence" value="ECO:0007669"/>
    <property type="project" value="UniProtKB-UniRule"/>
</dbReference>
<accession>A0A2R6XYM3</accession>
<dbReference type="InterPro" id="IPR027417">
    <property type="entry name" value="P-loop_NTPase"/>
</dbReference>
<keyword evidence="2 4" id="KW-0067">ATP-binding</keyword>
<dbReference type="Proteomes" id="UP000244338">
    <property type="component" value="Unassembled WGS sequence"/>
</dbReference>
<feature type="binding site" evidence="4">
    <location>
        <begin position="63"/>
        <end position="66"/>
    </location>
    <ligand>
        <name>GTP</name>
        <dbReference type="ChEBI" id="CHEBI:37565"/>
    </ligand>
</feature>
<keyword evidence="1 4" id="KW-0547">Nucleotide-binding</keyword>
<feature type="domain" description="RapZ C-terminal" evidence="6">
    <location>
        <begin position="167"/>
        <end position="286"/>
    </location>
</feature>
<name>A0A2R6XYM3_9BACL</name>
<keyword evidence="3 4" id="KW-0342">GTP-binding</keyword>
<feature type="domain" description="RapZ-like N-terminal" evidence="5">
    <location>
        <begin position="6"/>
        <end position="159"/>
    </location>
</feature>
<evidence type="ECO:0000313" key="8">
    <source>
        <dbReference type="Proteomes" id="UP000244338"/>
    </source>
</evidence>
<dbReference type="HAMAP" id="MF_00636">
    <property type="entry name" value="RapZ_like"/>
    <property type="match status" value="1"/>
</dbReference>
<evidence type="ECO:0000313" key="7">
    <source>
        <dbReference type="EMBL" id="PTQ55531.1"/>
    </source>
</evidence>
<evidence type="ECO:0000256" key="4">
    <source>
        <dbReference type="HAMAP-Rule" id="MF_00636"/>
    </source>
</evidence>
<protein>
    <submittedName>
        <fullName evidence="7">Hypothetical ATP-binding protein UPF0042, contains P-loop</fullName>
    </submittedName>
</protein>
<dbReference type="Pfam" id="PF22740">
    <property type="entry name" value="PapZ_C"/>
    <property type="match status" value="1"/>
</dbReference>